<proteinExistence type="predicted"/>
<dbReference type="EMBL" id="NFKP01000038">
    <property type="protein sequence ID" value="OUP66761.1"/>
    <property type="molecule type" value="Genomic_DNA"/>
</dbReference>
<name>A0A1Y4MGW8_9FIRM</name>
<dbReference type="Proteomes" id="UP000196386">
    <property type="component" value="Unassembled WGS sequence"/>
</dbReference>
<sequence length="93" mass="10093">MRVYRLRREQRGGWCAYTGCAANSGAGGARIQAVPRTAGRVMRVYRLCREQRGGWCAYTGCAANSGAAPALKRVTLQTVKTKTASRINGTRRG</sequence>
<reference evidence="2" key="1">
    <citation type="submission" date="2017-04" db="EMBL/GenBank/DDBJ databases">
        <title>Function of individual gut microbiota members based on whole genome sequencing of pure cultures obtained from chicken caecum.</title>
        <authorList>
            <person name="Medvecky M."/>
            <person name="Cejkova D."/>
            <person name="Polansky O."/>
            <person name="Karasova D."/>
            <person name="Kubasova T."/>
            <person name="Cizek A."/>
            <person name="Rychlik I."/>
        </authorList>
    </citation>
    <scope>NUCLEOTIDE SEQUENCE [LARGE SCALE GENOMIC DNA]</scope>
    <source>
        <strain evidence="2">An175</strain>
    </source>
</reference>
<accession>A0A1Y4MGW8</accession>
<dbReference type="AlphaFoldDB" id="A0A1Y4MGW8"/>
<protein>
    <submittedName>
        <fullName evidence="1">Uncharacterized protein</fullName>
    </submittedName>
</protein>
<evidence type="ECO:0000313" key="1">
    <source>
        <dbReference type="EMBL" id="OUP66761.1"/>
    </source>
</evidence>
<comment type="caution">
    <text evidence="1">The sequence shown here is derived from an EMBL/GenBank/DDBJ whole genome shotgun (WGS) entry which is preliminary data.</text>
</comment>
<organism evidence="1 2">
    <name type="scientific">Anaerotruncus colihominis</name>
    <dbReference type="NCBI Taxonomy" id="169435"/>
    <lineage>
        <taxon>Bacteria</taxon>
        <taxon>Bacillati</taxon>
        <taxon>Bacillota</taxon>
        <taxon>Clostridia</taxon>
        <taxon>Eubacteriales</taxon>
        <taxon>Oscillospiraceae</taxon>
        <taxon>Anaerotruncus</taxon>
    </lineage>
</organism>
<evidence type="ECO:0000313" key="2">
    <source>
        <dbReference type="Proteomes" id="UP000196386"/>
    </source>
</evidence>
<gene>
    <name evidence="1" type="ORF">B5F11_18995</name>
</gene>